<comment type="similarity">
    <text evidence="1">Belongs to the aldo/keto reductase family.</text>
</comment>
<organism evidence="5 6">
    <name type="scientific">Halarchaeum salinum</name>
    <dbReference type="NCBI Taxonomy" id="489912"/>
    <lineage>
        <taxon>Archaea</taxon>
        <taxon>Methanobacteriati</taxon>
        <taxon>Methanobacteriota</taxon>
        <taxon>Stenosarchaea group</taxon>
        <taxon>Halobacteria</taxon>
        <taxon>Halobacteriales</taxon>
        <taxon>Halobacteriaceae</taxon>
    </lineage>
</organism>
<gene>
    <name evidence="5" type="ORF">GCM10009066_03230</name>
</gene>
<dbReference type="InterPro" id="IPR023210">
    <property type="entry name" value="NADP_OxRdtase_dom"/>
</dbReference>
<dbReference type="PANTHER" id="PTHR43827">
    <property type="entry name" value="2,5-DIKETO-D-GLUCONIC ACID REDUCTASE"/>
    <property type="match status" value="1"/>
</dbReference>
<dbReference type="InterPro" id="IPR036812">
    <property type="entry name" value="NAD(P)_OxRdtase_dom_sf"/>
</dbReference>
<dbReference type="GO" id="GO:0016616">
    <property type="term" value="F:oxidoreductase activity, acting on the CH-OH group of donors, NAD or NADP as acceptor"/>
    <property type="evidence" value="ECO:0007669"/>
    <property type="project" value="UniProtKB-ARBA"/>
</dbReference>
<comment type="caution">
    <text evidence="5">The sequence shown here is derived from an EMBL/GenBank/DDBJ whole genome shotgun (WGS) entry which is preliminary data.</text>
</comment>
<evidence type="ECO:0000313" key="6">
    <source>
        <dbReference type="Proteomes" id="UP001500837"/>
    </source>
</evidence>
<keyword evidence="3" id="KW-0560">Oxidoreductase</keyword>
<evidence type="ECO:0000256" key="3">
    <source>
        <dbReference type="ARBA" id="ARBA00023002"/>
    </source>
</evidence>
<dbReference type="EMBL" id="BAAABL010000020">
    <property type="protein sequence ID" value="GAA0292072.1"/>
    <property type="molecule type" value="Genomic_DNA"/>
</dbReference>
<dbReference type="SUPFAM" id="SSF51430">
    <property type="entry name" value="NAD(P)-linked oxidoreductase"/>
    <property type="match status" value="1"/>
</dbReference>
<evidence type="ECO:0000313" key="5">
    <source>
        <dbReference type="EMBL" id="GAA0292072.1"/>
    </source>
</evidence>
<evidence type="ECO:0000256" key="2">
    <source>
        <dbReference type="ARBA" id="ARBA00022857"/>
    </source>
</evidence>
<dbReference type="Proteomes" id="UP001500837">
    <property type="component" value="Unassembled WGS sequence"/>
</dbReference>
<accession>A0AAV3S2L1</accession>
<dbReference type="PIRSF" id="PIRSF000097">
    <property type="entry name" value="AKR"/>
    <property type="match status" value="1"/>
</dbReference>
<dbReference type="RefSeq" id="WP_211312431.1">
    <property type="nucleotide sequence ID" value="NZ_BAAABL010000020.1"/>
</dbReference>
<dbReference type="InterPro" id="IPR018170">
    <property type="entry name" value="Aldo/ket_reductase_CS"/>
</dbReference>
<dbReference type="Pfam" id="PF00248">
    <property type="entry name" value="Aldo_ket_red"/>
    <property type="match status" value="1"/>
</dbReference>
<dbReference type="PROSITE" id="PS00062">
    <property type="entry name" value="ALDOKETO_REDUCTASE_2"/>
    <property type="match status" value="1"/>
</dbReference>
<dbReference type="PANTHER" id="PTHR43827:SF3">
    <property type="entry name" value="NADP-DEPENDENT OXIDOREDUCTASE DOMAIN-CONTAINING PROTEIN"/>
    <property type="match status" value="1"/>
</dbReference>
<reference evidence="5 6" key="1">
    <citation type="journal article" date="2019" name="Int. J. Syst. Evol. Microbiol.">
        <title>The Global Catalogue of Microorganisms (GCM) 10K type strain sequencing project: providing services to taxonomists for standard genome sequencing and annotation.</title>
        <authorList>
            <consortium name="The Broad Institute Genomics Platform"/>
            <consortium name="The Broad Institute Genome Sequencing Center for Infectious Disease"/>
            <person name="Wu L."/>
            <person name="Ma J."/>
        </authorList>
    </citation>
    <scope>NUCLEOTIDE SEQUENCE [LARGE SCALE GENOMIC DNA]</scope>
    <source>
        <strain evidence="5 6">JCM 16330</strain>
    </source>
</reference>
<protein>
    <submittedName>
        <fullName evidence="5">Aldo/keto reductase</fullName>
    </submittedName>
</protein>
<evidence type="ECO:0000259" key="4">
    <source>
        <dbReference type="Pfam" id="PF00248"/>
    </source>
</evidence>
<dbReference type="AlphaFoldDB" id="A0AAV3S2L1"/>
<evidence type="ECO:0000256" key="1">
    <source>
        <dbReference type="ARBA" id="ARBA00007905"/>
    </source>
</evidence>
<feature type="domain" description="NADP-dependent oxidoreductase" evidence="4">
    <location>
        <begin position="7"/>
        <end position="251"/>
    </location>
</feature>
<dbReference type="Gene3D" id="3.20.20.100">
    <property type="entry name" value="NADP-dependent oxidoreductase domain"/>
    <property type="match status" value="1"/>
</dbReference>
<sequence length="266" mass="29626">MSDFHRLGLGTYRNTDPDACSNAVETALETGYRHVDTAQMYDNESHVGHGIAAADVERDDVFLATKLDTDNLVPDAVHESTAESLEKLDTEYLDLLYVHWPIETYDPAETLPALDELAEAGTIRHVGLSNFTPDLLDEAIERLEAPVFAHQVEMHPLLQQDELHERALADDHWLVAYCPVARGEVADVPELVEIGEKHDATPYQVSLAWLLAKENVAAIPKATSKAHIVENYGALDVDLDDEDIARIDGIEREERLVDFPAAPWNK</sequence>
<dbReference type="PRINTS" id="PR00069">
    <property type="entry name" value="ALDKETRDTASE"/>
</dbReference>
<name>A0AAV3S2L1_9EURY</name>
<keyword evidence="6" id="KW-1185">Reference proteome</keyword>
<dbReference type="PROSITE" id="PS00798">
    <property type="entry name" value="ALDOKETO_REDUCTASE_1"/>
    <property type="match status" value="1"/>
</dbReference>
<keyword evidence="2" id="KW-0521">NADP</keyword>
<dbReference type="InterPro" id="IPR020471">
    <property type="entry name" value="AKR"/>
</dbReference>
<proteinExistence type="inferred from homology"/>